<protein>
    <recommendedName>
        <fullName evidence="2">G domain-containing protein</fullName>
    </recommendedName>
</protein>
<name>A0A9P8G3D9_AURME</name>
<evidence type="ECO:0000259" key="2">
    <source>
        <dbReference type="Pfam" id="PF01926"/>
    </source>
</evidence>
<proteinExistence type="predicted"/>
<keyword evidence="4" id="KW-1185">Reference proteome</keyword>
<feature type="transmembrane region" description="Helical" evidence="1">
    <location>
        <begin position="322"/>
        <end position="345"/>
    </location>
</feature>
<evidence type="ECO:0000313" key="3">
    <source>
        <dbReference type="EMBL" id="KAG9990011.1"/>
    </source>
</evidence>
<dbReference type="Proteomes" id="UP000729357">
    <property type="component" value="Unassembled WGS sequence"/>
</dbReference>
<dbReference type="Pfam" id="PF01926">
    <property type="entry name" value="MMR_HSR1"/>
    <property type="match status" value="1"/>
</dbReference>
<dbReference type="AlphaFoldDB" id="A0A9P8G3D9"/>
<dbReference type="GO" id="GO:0005525">
    <property type="term" value="F:GTP binding"/>
    <property type="evidence" value="ECO:0007669"/>
    <property type="project" value="InterPro"/>
</dbReference>
<feature type="domain" description="G" evidence="2">
    <location>
        <begin position="13"/>
        <end position="124"/>
    </location>
</feature>
<reference evidence="3" key="1">
    <citation type="journal article" date="2021" name="J Fungi (Basel)">
        <title>Virulence traits and population genomics of the black yeast Aureobasidium melanogenum.</title>
        <authorList>
            <person name="Cernosa A."/>
            <person name="Sun X."/>
            <person name="Gostincar C."/>
            <person name="Fang C."/>
            <person name="Gunde-Cimerman N."/>
            <person name="Song Z."/>
        </authorList>
    </citation>
    <scope>NUCLEOTIDE SEQUENCE</scope>
    <source>
        <strain evidence="3">EXF-9298</strain>
    </source>
</reference>
<keyword evidence="1" id="KW-1133">Transmembrane helix</keyword>
<feature type="transmembrane region" description="Helical" evidence="1">
    <location>
        <begin position="293"/>
        <end position="316"/>
    </location>
</feature>
<dbReference type="CDD" id="cd00882">
    <property type="entry name" value="Ras_like_GTPase"/>
    <property type="match status" value="1"/>
</dbReference>
<gene>
    <name evidence="3" type="ORF">KCU98_g1465</name>
</gene>
<dbReference type="SUPFAM" id="SSF52540">
    <property type="entry name" value="P-loop containing nucleoside triphosphate hydrolases"/>
    <property type="match status" value="1"/>
</dbReference>
<evidence type="ECO:0000313" key="4">
    <source>
        <dbReference type="Proteomes" id="UP000729357"/>
    </source>
</evidence>
<keyword evidence="1" id="KW-0472">Membrane</keyword>
<comment type="caution">
    <text evidence="3">The sequence shown here is derived from an EMBL/GenBank/DDBJ whole genome shotgun (WGS) entry which is preliminary data.</text>
</comment>
<sequence length="498" mass="54097">MTNEQQNKQIFLCMGNTGTGKSTFIRSMGGAVDPKELVASEDSLTTRTMFYPAGPTAAVLLVDTPGFGDSRSSDDPNVFSDSKHRAEILGAFQDQELTHFNGVYWFVNDPRVTKELEDQARYINDLVNPEIQGSKAKRSTGWLHVVVMLRGTTTDGLAVQSVVKKVIGSAEWSEKLCLKNIGLSLNGGNPGDCDLKIEGTTVPNSRGRDISELHKSSMSKVLGWFRATHPIKWTKTHGKCLDCLQEGDPRAFGRCHKSIRRIHREKARHTEIQVLTHGPRDMKERTKSILKKVAVGLSAAGFATGTAMTAAITILAPNPGTAIAAGTLLHMTIAAAAITAGAAAVDSASAHFGQTIVDPRDLTEMITSGQLDVTAEELKELEDTLRGYTRRGRCSKCKGMADKNPCIYLWSCCKRAFPKDENSHSPFHGGCTAFCTSCKKVLLQDDETQGPDHKIDVPGCLNQCSDCGATEDDKDFRNNGCGAASHNLVYLPNYDEVC</sequence>
<evidence type="ECO:0000256" key="1">
    <source>
        <dbReference type="SAM" id="Phobius"/>
    </source>
</evidence>
<dbReference type="InterPro" id="IPR006073">
    <property type="entry name" value="GTP-bd"/>
</dbReference>
<feature type="non-terminal residue" evidence="3">
    <location>
        <position position="1"/>
    </location>
</feature>
<accession>A0A9P8G3D9</accession>
<reference evidence="3" key="2">
    <citation type="submission" date="2021-08" db="EMBL/GenBank/DDBJ databases">
        <authorList>
            <person name="Gostincar C."/>
            <person name="Sun X."/>
            <person name="Song Z."/>
            <person name="Gunde-Cimerman N."/>
        </authorList>
    </citation>
    <scope>NUCLEOTIDE SEQUENCE</scope>
    <source>
        <strain evidence="3">EXF-9298</strain>
    </source>
</reference>
<organism evidence="3 4">
    <name type="scientific">Aureobasidium melanogenum</name>
    <name type="common">Aureobasidium pullulans var. melanogenum</name>
    <dbReference type="NCBI Taxonomy" id="46634"/>
    <lineage>
        <taxon>Eukaryota</taxon>
        <taxon>Fungi</taxon>
        <taxon>Dikarya</taxon>
        <taxon>Ascomycota</taxon>
        <taxon>Pezizomycotina</taxon>
        <taxon>Dothideomycetes</taxon>
        <taxon>Dothideomycetidae</taxon>
        <taxon>Dothideales</taxon>
        <taxon>Saccotheciaceae</taxon>
        <taxon>Aureobasidium</taxon>
    </lineage>
</organism>
<keyword evidence="1" id="KW-0812">Transmembrane</keyword>
<dbReference type="EMBL" id="JAHFXS010000052">
    <property type="protein sequence ID" value="KAG9990011.1"/>
    <property type="molecule type" value="Genomic_DNA"/>
</dbReference>
<dbReference type="Gene3D" id="3.40.50.300">
    <property type="entry name" value="P-loop containing nucleotide triphosphate hydrolases"/>
    <property type="match status" value="1"/>
</dbReference>
<dbReference type="InterPro" id="IPR027417">
    <property type="entry name" value="P-loop_NTPase"/>
</dbReference>